<feature type="domain" description="Extradiol ring-cleavage dioxygenase LigAB LigA subunit" evidence="1">
    <location>
        <begin position="14"/>
        <end position="73"/>
    </location>
</feature>
<dbReference type="InterPro" id="IPR011986">
    <property type="entry name" value="Xdiol_dOase_LigA"/>
</dbReference>
<name>A0ABV8P3G1_9BURK</name>
<evidence type="ECO:0000313" key="3">
    <source>
        <dbReference type="Proteomes" id="UP001595848"/>
    </source>
</evidence>
<comment type="caution">
    <text evidence="2">The sequence shown here is derived from an EMBL/GenBank/DDBJ whole genome shotgun (WGS) entry which is preliminary data.</text>
</comment>
<protein>
    <recommendedName>
        <fullName evidence="1">Extradiol ring-cleavage dioxygenase LigAB LigA subunit domain-containing protein</fullName>
    </recommendedName>
</protein>
<dbReference type="RefSeq" id="WP_217966148.1">
    <property type="nucleotide sequence ID" value="NZ_JAHTBN010000010.1"/>
</dbReference>
<dbReference type="Proteomes" id="UP001595848">
    <property type="component" value="Unassembled WGS sequence"/>
</dbReference>
<accession>A0ABV8P3G1</accession>
<proteinExistence type="predicted"/>
<dbReference type="EMBL" id="JBHSBV010000005">
    <property type="protein sequence ID" value="MFC4202417.1"/>
    <property type="molecule type" value="Genomic_DNA"/>
</dbReference>
<keyword evidence="3" id="KW-1185">Reference proteome</keyword>
<evidence type="ECO:0000313" key="2">
    <source>
        <dbReference type="EMBL" id="MFC4202417.1"/>
    </source>
</evidence>
<reference evidence="3" key="1">
    <citation type="journal article" date="2019" name="Int. J. Syst. Evol. Microbiol.">
        <title>The Global Catalogue of Microorganisms (GCM) 10K type strain sequencing project: providing services to taxonomists for standard genome sequencing and annotation.</title>
        <authorList>
            <consortium name="The Broad Institute Genomics Platform"/>
            <consortium name="The Broad Institute Genome Sequencing Center for Infectious Disease"/>
            <person name="Wu L."/>
            <person name="Ma J."/>
        </authorList>
    </citation>
    <scope>NUCLEOTIDE SEQUENCE [LARGE SCALE GENOMIC DNA]</scope>
    <source>
        <strain evidence="3">LMG 24813</strain>
    </source>
</reference>
<gene>
    <name evidence="2" type="ORF">ACFOY1_15785</name>
</gene>
<sequence>MTFKFDPTLAIHDLIQDLKWDPALRKEFAADEAAVLDRYPLRKDERTAIERRDFHALYTMGLHAYLGGQFARLIYGNEAGKGAKEAVDALVRSLTGGPVSGRGKAL</sequence>
<dbReference type="Pfam" id="PF07746">
    <property type="entry name" value="LigA"/>
    <property type="match status" value="1"/>
</dbReference>
<evidence type="ECO:0000259" key="1">
    <source>
        <dbReference type="Pfam" id="PF07746"/>
    </source>
</evidence>
<organism evidence="2 3">
    <name type="scientific">Candidimonas humi</name>
    <dbReference type="NCBI Taxonomy" id="683355"/>
    <lineage>
        <taxon>Bacteria</taxon>
        <taxon>Pseudomonadati</taxon>
        <taxon>Pseudomonadota</taxon>
        <taxon>Betaproteobacteria</taxon>
        <taxon>Burkholderiales</taxon>
        <taxon>Alcaligenaceae</taxon>
        <taxon>Candidimonas</taxon>
    </lineage>
</organism>